<feature type="region of interest" description="Disordered" evidence="1">
    <location>
        <begin position="191"/>
        <end position="214"/>
    </location>
</feature>
<keyword evidence="3" id="KW-1185">Reference proteome</keyword>
<protein>
    <submittedName>
        <fullName evidence="2">Uncharacterized protein</fullName>
    </submittedName>
</protein>
<dbReference type="Proteomes" id="UP000031443">
    <property type="component" value="Unassembled WGS sequence"/>
</dbReference>
<sequence length="249" mass="26145">MRKLLLEGPPPAKPWEAEKPKPRAGSTGWNASCSEELKLKASCSESNPHYGPAARLLQLHPTDAKKHSVQAALPGLKQPCRVPFEPAQVCGDGSIEGQPPGLALSSAQQGTARMATQGLGPGRSSGFLLVQSGFGAASIPAAASSEVGDARQGLQWRNPRSWSPVHSQRPGFLSELGPRCSALLPPCYTGQQHRPAVGTRGASRRLASSRPDTSNLERTCPVALCVLESEEGSEAEAEPCGDGSFARLP</sequence>
<proteinExistence type="predicted"/>
<evidence type="ECO:0000313" key="3">
    <source>
        <dbReference type="Proteomes" id="UP000031443"/>
    </source>
</evidence>
<organism evidence="2 3">
    <name type="scientific">Chelonia mydas</name>
    <name type="common">Green sea-turtle</name>
    <name type="synonym">Chelonia agassizi</name>
    <dbReference type="NCBI Taxonomy" id="8469"/>
    <lineage>
        <taxon>Eukaryota</taxon>
        <taxon>Metazoa</taxon>
        <taxon>Chordata</taxon>
        <taxon>Craniata</taxon>
        <taxon>Vertebrata</taxon>
        <taxon>Euteleostomi</taxon>
        <taxon>Archelosauria</taxon>
        <taxon>Testudinata</taxon>
        <taxon>Testudines</taxon>
        <taxon>Cryptodira</taxon>
        <taxon>Durocryptodira</taxon>
        <taxon>Americhelydia</taxon>
        <taxon>Chelonioidea</taxon>
        <taxon>Cheloniidae</taxon>
        <taxon>Chelonia</taxon>
    </lineage>
</organism>
<feature type="region of interest" description="Disordered" evidence="1">
    <location>
        <begin position="230"/>
        <end position="249"/>
    </location>
</feature>
<dbReference type="AlphaFoldDB" id="M7C0B7"/>
<reference evidence="3" key="1">
    <citation type="journal article" date="2013" name="Nat. Genet.">
        <title>The draft genomes of soft-shell turtle and green sea turtle yield insights into the development and evolution of the turtle-specific body plan.</title>
        <authorList>
            <person name="Wang Z."/>
            <person name="Pascual-Anaya J."/>
            <person name="Zadissa A."/>
            <person name="Li W."/>
            <person name="Niimura Y."/>
            <person name="Huang Z."/>
            <person name="Li C."/>
            <person name="White S."/>
            <person name="Xiong Z."/>
            <person name="Fang D."/>
            <person name="Wang B."/>
            <person name="Ming Y."/>
            <person name="Chen Y."/>
            <person name="Zheng Y."/>
            <person name="Kuraku S."/>
            <person name="Pignatelli M."/>
            <person name="Herrero J."/>
            <person name="Beal K."/>
            <person name="Nozawa M."/>
            <person name="Li Q."/>
            <person name="Wang J."/>
            <person name="Zhang H."/>
            <person name="Yu L."/>
            <person name="Shigenobu S."/>
            <person name="Wang J."/>
            <person name="Liu J."/>
            <person name="Flicek P."/>
            <person name="Searle S."/>
            <person name="Wang J."/>
            <person name="Kuratani S."/>
            <person name="Yin Y."/>
            <person name="Aken B."/>
            <person name="Zhang G."/>
            <person name="Irie N."/>
        </authorList>
    </citation>
    <scope>NUCLEOTIDE SEQUENCE [LARGE SCALE GENOMIC DNA]</scope>
</reference>
<gene>
    <name evidence="2" type="ORF">UY3_05077</name>
</gene>
<feature type="region of interest" description="Disordered" evidence="1">
    <location>
        <begin position="1"/>
        <end position="29"/>
    </location>
</feature>
<evidence type="ECO:0000313" key="2">
    <source>
        <dbReference type="EMBL" id="EMP37793.1"/>
    </source>
</evidence>
<feature type="compositionally biased region" description="Acidic residues" evidence="1">
    <location>
        <begin position="230"/>
        <end position="239"/>
    </location>
</feature>
<accession>M7C0B7</accession>
<dbReference type="EMBL" id="KB521250">
    <property type="protein sequence ID" value="EMP37793.1"/>
    <property type="molecule type" value="Genomic_DNA"/>
</dbReference>
<name>M7C0B7_CHEMY</name>
<evidence type="ECO:0000256" key="1">
    <source>
        <dbReference type="SAM" id="MobiDB-lite"/>
    </source>
</evidence>